<feature type="transmembrane region" description="Helical" evidence="1">
    <location>
        <begin position="21"/>
        <end position="47"/>
    </location>
</feature>
<reference evidence="3" key="1">
    <citation type="submission" date="2015-08" db="EMBL/GenBank/DDBJ databases">
        <title>Genome sequence of the strict anaerobe Clostridium homopropionicum LuHBu1 (DSM 5847T).</title>
        <authorList>
            <person name="Poehlein A."/>
            <person name="Beck M."/>
            <person name="Schiel-Bengelsdorf B."/>
            <person name="Bengelsdorf F.R."/>
            <person name="Daniel R."/>
            <person name="Duerre P."/>
        </authorList>
    </citation>
    <scope>NUCLEOTIDE SEQUENCE [LARGE SCALE GENOMIC DNA]</scope>
    <source>
        <strain evidence="3">DSM 5847</strain>
    </source>
</reference>
<comment type="caution">
    <text evidence="2">The sequence shown here is derived from an EMBL/GenBank/DDBJ whole genome shotgun (WGS) entry which is preliminary data.</text>
</comment>
<name>A0A0L6Z8D7_9CLOT</name>
<gene>
    <name evidence="2" type="ORF">CLHOM_23420</name>
</gene>
<evidence type="ECO:0000313" key="3">
    <source>
        <dbReference type="Proteomes" id="UP000037043"/>
    </source>
</evidence>
<dbReference type="AlphaFoldDB" id="A0A0L6Z8D7"/>
<dbReference type="InterPro" id="IPR007047">
    <property type="entry name" value="Flp_Fap"/>
</dbReference>
<accession>A0A0L6Z8D7</accession>
<dbReference type="Proteomes" id="UP000037043">
    <property type="component" value="Unassembled WGS sequence"/>
</dbReference>
<dbReference type="STRING" id="36844.SAMN04488501_10699"/>
<keyword evidence="1" id="KW-0472">Membrane</keyword>
<organism evidence="2 3">
    <name type="scientific">Clostridium homopropionicum DSM 5847</name>
    <dbReference type="NCBI Taxonomy" id="1121318"/>
    <lineage>
        <taxon>Bacteria</taxon>
        <taxon>Bacillati</taxon>
        <taxon>Bacillota</taxon>
        <taxon>Clostridia</taxon>
        <taxon>Eubacteriales</taxon>
        <taxon>Clostridiaceae</taxon>
        <taxon>Clostridium</taxon>
    </lineage>
</organism>
<dbReference type="EMBL" id="LHUR01000027">
    <property type="protein sequence ID" value="KOA19236.1"/>
    <property type="molecule type" value="Genomic_DNA"/>
</dbReference>
<keyword evidence="3" id="KW-1185">Reference proteome</keyword>
<dbReference type="RefSeq" id="WP_052221856.1">
    <property type="nucleotide sequence ID" value="NZ_LHUR01000027.1"/>
</dbReference>
<proteinExistence type="predicted"/>
<protein>
    <submittedName>
        <fullName evidence="2">Flp/Fap pilin component</fullName>
    </submittedName>
</protein>
<dbReference type="PATRIC" id="fig|1121318.3.peg.2355"/>
<evidence type="ECO:0000313" key="2">
    <source>
        <dbReference type="EMBL" id="KOA19236.1"/>
    </source>
</evidence>
<evidence type="ECO:0000256" key="1">
    <source>
        <dbReference type="SAM" id="Phobius"/>
    </source>
</evidence>
<keyword evidence="1" id="KW-0812">Transmembrane</keyword>
<dbReference type="Pfam" id="PF04964">
    <property type="entry name" value="Flp_Fap"/>
    <property type="match status" value="1"/>
</dbReference>
<sequence length="58" mass="6431">MLQIFKRFIFNKLKEEKGQSMVEYALIIGLVAIVVIAVLVLLGPAIAAKFQEIIDNLG</sequence>
<keyword evidence="1" id="KW-1133">Transmembrane helix</keyword>